<proteinExistence type="predicted"/>
<name>A0ABD6FDT6_9PSEU</name>
<dbReference type="Pfam" id="PF11452">
    <property type="entry name" value="DUF3000"/>
    <property type="match status" value="1"/>
</dbReference>
<dbReference type="AlphaFoldDB" id="A0ABD6FDT6"/>
<evidence type="ECO:0000313" key="2">
    <source>
        <dbReference type="Proteomes" id="UP000249324"/>
    </source>
</evidence>
<evidence type="ECO:0000313" key="1">
    <source>
        <dbReference type="EMBL" id="MFO7192220.1"/>
    </source>
</evidence>
<reference evidence="1 2" key="1">
    <citation type="journal article" date="2021" name="BMC Genomics">
        <title>Genome-resolved metagenome and metatranscriptome analyses of thermophilic composting reveal key bacterial players and their metabolic interactions.</title>
        <authorList>
            <person name="Braga L.P.P."/>
            <person name="Pereira R.V."/>
            <person name="Martins L.F."/>
            <person name="Moura L.M.S."/>
            <person name="Sanchez F.B."/>
            <person name="Patane J.S.L."/>
            <person name="da Silva A.M."/>
            <person name="Setubal J.C."/>
        </authorList>
    </citation>
    <scope>NUCLEOTIDE SEQUENCE [LARGE SCALE GENOMIC DNA]</scope>
    <source>
        <strain evidence="1">ZC4RG45</strain>
    </source>
</reference>
<gene>
    <name evidence="1" type="ORF">DIU77_008255</name>
</gene>
<protein>
    <submittedName>
        <fullName evidence="1">DUF3000 domain-containing protein</fullName>
    </submittedName>
</protein>
<sequence>MTAMTHAPEVFRAAVDALRQVRPRPELVLEPVRPPRRLAPWSYALSCEATGPADVVASGRLVLLHDPDGPEPWHGVLRLVGYVTAEIDPELAGDPLLLSVGWSWLTDALEATAAEYTALGGTVTATSSARFGDISGPARTDDLELRASWTPKTPDLRPHGEAFCRVMASVVGLPPVGVTLFGQRHGS</sequence>
<dbReference type="EMBL" id="QGUI02000081">
    <property type="protein sequence ID" value="MFO7192220.1"/>
    <property type="molecule type" value="Genomic_DNA"/>
</dbReference>
<dbReference type="InterPro" id="IPR021555">
    <property type="entry name" value="DUF3000"/>
</dbReference>
<dbReference type="Proteomes" id="UP000249324">
    <property type="component" value="Unassembled WGS sequence"/>
</dbReference>
<comment type="caution">
    <text evidence="1">The sequence shown here is derived from an EMBL/GenBank/DDBJ whole genome shotgun (WGS) entry which is preliminary data.</text>
</comment>
<organism evidence="1 2">
    <name type="scientific">Thermocrispum agreste</name>
    <dbReference type="NCBI Taxonomy" id="37925"/>
    <lineage>
        <taxon>Bacteria</taxon>
        <taxon>Bacillati</taxon>
        <taxon>Actinomycetota</taxon>
        <taxon>Actinomycetes</taxon>
        <taxon>Pseudonocardiales</taxon>
        <taxon>Pseudonocardiaceae</taxon>
        <taxon>Thermocrispum</taxon>
    </lineage>
</organism>
<accession>A0ABD6FDT6</accession>